<dbReference type="OrthoDB" id="2442333at2759"/>
<evidence type="ECO:0000313" key="2">
    <source>
        <dbReference type="Proteomes" id="UP000789759"/>
    </source>
</evidence>
<protein>
    <submittedName>
        <fullName evidence="1">1787_t:CDS:1</fullName>
    </submittedName>
</protein>
<keyword evidence="2" id="KW-1185">Reference proteome</keyword>
<comment type="caution">
    <text evidence="1">The sequence shown here is derived from an EMBL/GenBank/DDBJ whole genome shotgun (WGS) entry which is preliminary data.</text>
</comment>
<proteinExistence type="predicted"/>
<evidence type="ECO:0000313" key="1">
    <source>
        <dbReference type="EMBL" id="CAG8532952.1"/>
    </source>
</evidence>
<name>A0A9N9AHN0_9GLOM</name>
<sequence length="134" mass="15606">MLFQLETLYLDVPNFYYEESSDDDSDNSEYDSSETTNDLLQNTHIIKLMHHIIYNSLFDYWNKLLIVATSNCKQTTTSIYTTSNDSNIRYNHFHFSIFGISTSIYTAFNPLAKLKCYLDPTQTPISNDNVNPFE</sequence>
<gene>
    <name evidence="1" type="ORF">CPELLU_LOCUS3930</name>
</gene>
<dbReference type="AlphaFoldDB" id="A0A9N9AHN0"/>
<reference evidence="1" key="1">
    <citation type="submission" date="2021-06" db="EMBL/GenBank/DDBJ databases">
        <authorList>
            <person name="Kallberg Y."/>
            <person name="Tangrot J."/>
            <person name="Rosling A."/>
        </authorList>
    </citation>
    <scope>NUCLEOTIDE SEQUENCE</scope>
    <source>
        <strain evidence="1">FL966</strain>
    </source>
</reference>
<organism evidence="1 2">
    <name type="scientific">Cetraspora pellucida</name>
    <dbReference type="NCBI Taxonomy" id="1433469"/>
    <lineage>
        <taxon>Eukaryota</taxon>
        <taxon>Fungi</taxon>
        <taxon>Fungi incertae sedis</taxon>
        <taxon>Mucoromycota</taxon>
        <taxon>Glomeromycotina</taxon>
        <taxon>Glomeromycetes</taxon>
        <taxon>Diversisporales</taxon>
        <taxon>Gigasporaceae</taxon>
        <taxon>Cetraspora</taxon>
    </lineage>
</organism>
<dbReference type="Proteomes" id="UP000789759">
    <property type="component" value="Unassembled WGS sequence"/>
</dbReference>
<dbReference type="EMBL" id="CAJVQA010001982">
    <property type="protein sequence ID" value="CAG8532952.1"/>
    <property type="molecule type" value="Genomic_DNA"/>
</dbReference>
<accession>A0A9N9AHN0</accession>